<accession>A0A010Q5W0</accession>
<dbReference type="OrthoDB" id="10282613at2759"/>
<dbReference type="HOGENOM" id="CLU_2026529_0_0_1"/>
<reference evidence="2 3" key="1">
    <citation type="submission" date="2014-02" db="EMBL/GenBank/DDBJ databases">
        <title>The genome sequence of Colletotrichum fioriniae PJ7.</title>
        <authorList>
            <person name="Baroncelli R."/>
            <person name="Thon M.R."/>
        </authorList>
    </citation>
    <scope>NUCLEOTIDE SEQUENCE [LARGE SCALE GENOMIC DNA]</scope>
    <source>
        <strain evidence="2 3">PJ7</strain>
    </source>
</reference>
<feature type="region of interest" description="Disordered" evidence="1">
    <location>
        <begin position="68"/>
        <end position="88"/>
    </location>
</feature>
<evidence type="ECO:0000256" key="1">
    <source>
        <dbReference type="SAM" id="MobiDB-lite"/>
    </source>
</evidence>
<name>A0A010Q5W0_9PEZI</name>
<dbReference type="Proteomes" id="UP000020467">
    <property type="component" value="Unassembled WGS sequence"/>
</dbReference>
<keyword evidence="3" id="KW-1185">Reference proteome</keyword>
<dbReference type="AlphaFoldDB" id="A0A010Q5W0"/>
<protein>
    <submittedName>
        <fullName evidence="2">Uncharacterized protein</fullName>
    </submittedName>
</protein>
<evidence type="ECO:0000313" key="3">
    <source>
        <dbReference type="Proteomes" id="UP000020467"/>
    </source>
</evidence>
<evidence type="ECO:0000313" key="2">
    <source>
        <dbReference type="EMBL" id="EXF75247.1"/>
    </source>
</evidence>
<proteinExistence type="predicted"/>
<gene>
    <name evidence="2" type="ORF">CFIO01_07570</name>
</gene>
<comment type="caution">
    <text evidence="2">The sequence shown here is derived from an EMBL/GenBank/DDBJ whole genome shotgun (WGS) entry which is preliminary data.</text>
</comment>
<sequence length="122" mass="13742">MSKETKLGEASAGLLHALTPEGSGRLDEDWRRVVGVLWRMHHDVQHYKPVPARSAWAMKPHQGLSDHRVGLTQDAIRQSKSKRRADRSGLEMRLVTRGLSLERLCGRVLGWGIWGLCLVLRG</sequence>
<dbReference type="KEGG" id="cfj:CFIO01_07570"/>
<organism evidence="2 3">
    <name type="scientific">Colletotrichum fioriniae PJ7</name>
    <dbReference type="NCBI Taxonomy" id="1445577"/>
    <lineage>
        <taxon>Eukaryota</taxon>
        <taxon>Fungi</taxon>
        <taxon>Dikarya</taxon>
        <taxon>Ascomycota</taxon>
        <taxon>Pezizomycotina</taxon>
        <taxon>Sordariomycetes</taxon>
        <taxon>Hypocreomycetidae</taxon>
        <taxon>Glomerellales</taxon>
        <taxon>Glomerellaceae</taxon>
        <taxon>Colletotrichum</taxon>
        <taxon>Colletotrichum acutatum species complex</taxon>
    </lineage>
</organism>
<dbReference type="EMBL" id="JARH01000920">
    <property type="protein sequence ID" value="EXF75247.1"/>
    <property type="molecule type" value="Genomic_DNA"/>
</dbReference>